<evidence type="ECO:0000313" key="2">
    <source>
        <dbReference type="Proteomes" id="UP000019103"/>
    </source>
</evidence>
<name>W4IXW8_PLAFP</name>
<reference evidence="1 2" key="1">
    <citation type="submission" date="2013-02" db="EMBL/GenBank/DDBJ databases">
        <title>The Genome Annotation of Plasmodium falciparum Palo Alto/Uganda.</title>
        <authorList>
            <consortium name="The Broad Institute Genome Sequencing Platform"/>
            <consortium name="The Broad Institute Genome Sequencing Center for Infectious Disease"/>
            <person name="Neafsey D."/>
            <person name="Hoffman S."/>
            <person name="Volkman S."/>
            <person name="Rosenthal P."/>
            <person name="Walker B."/>
            <person name="Young S.K."/>
            <person name="Zeng Q."/>
            <person name="Gargeya S."/>
            <person name="Fitzgerald M."/>
            <person name="Haas B."/>
            <person name="Abouelleil A."/>
            <person name="Allen A.W."/>
            <person name="Alvarado L."/>
            <person name="Arachchi H.M."/>
            <person name="Berlin A.M."/>
            <person name="Chapman S.B."/>
            <person name="Gainer-Dewar J."/>
            <person name="Goldberg J."/>
            <person name="Griggs A."/>
            <person name="Gujja S."/>
            <person name="Hansen M."/>
            <person name="Howarth C."/>
            <person name="Imamovic A."/>
            <person name="Ireland A."/>
            <person name="Larimer J."/>
            <person name="McCowan C."/>
            <person name="Murphy C."/>
            <person name="Pearson M."/>
            <person name="Poon T.W."/>
            <person name="Priest M."/>
            <person name="Roberts A."/>
            <person name="Saif S."/>
            <person name="Shea T."/>
            <person name="Sisk P."/>
            <person name="Sykes S."/>
            <person name="Wortman J."/>
            <person name="Nusbaum C."/>
            <person name="Birren B."/>
        </authorList>
    </citation>
    <scope>NUCLEOTIDE SEQUENCE [LARGE SCALE GENOMIC DNA]</scope>
    <source>
        <strain evidence="1 2">Palo Alto/Uganda</strain>
    </source>
</reference>
<dbReference type="Proteomes" id="UP000019103">
    <property type="component" value="Unassembled WGS sequence"/>
</dbReference>
<accession>W4IXW8</accession>
<gene>
    <name evidence="1" type="ORF">PFUGPA_03475</name>
</gene>
<reference evidence="1 2" key="2">
    <citation type="submission" date="2013-02" db="EMBL/GenBank/DDBJ databases">
        <title>The Genome Sequence of Plasmodium falciparum Palo Alto/Uganda.</title>
        <authorList>
            <consortium name="The Broad Institute Genome Sequencing Platform"/>
            <consortium name="The Broad Institute Genome Sequencing Center for Infectious Disease"/>
            <person name="Neafsey D."/>
            <person name="Cheeseman I."/>
            <person name="Volkman S."/>
            <person name="Adams J."/>
            <person name="Walker B."/>
            <person name="Young S.K."/>
            <person name="Zeng Q."/>
            <person name="Gargeya S."/>
            <person name="Fitzgerald M."/>
            <person name="Haas B."/>
            <person name="Abouelleil A."/>
            <person name="Alvarado L."/>
            <person name="Arachchi H.M."/>
            <person name="Berlin A.M."/>
            <person name="Chapman S.B."/>
            <person name="Dewar J."/>
            <person name="Goldberg J."/>
            <person name="Griggs A."/>
            <person name="Gujja S."/>
            <person name="Hansen M."/>
            <person name="Howarth C."/>
            <person name="Imamovic A."/>
            <person name="Larimer J."/>
            <person name="McCowan C."/>
            <person name="Murphy C."/>
            <person name="Neiman D."/>
            <person name="Pearson M."/>
            <person name="Priest M."/>
            <person name="Roberts A."/>
            <person name="Saif S."/>
            <person name="Shea T."/>
            <person name="Sisk P."/>
            <person name="Sykes S."/>
            <person name="Wortman J."/>
            <person name="Nusbaum C."/>
            <person name="Birren B."/>
        </authorList>
    </citation>
    <scope>NUCLEOTIDE SEQUENCE [LARGE SCALE GENOMIC DNA]</scope>
    <source>
        <strain evidence="1 2">Palo Alto/Uganda</strain>
    </source>
</reference>
<proteinExistence type="predicted"/>
<protein>
    <submittedName>
        <fullName evidence="1">Uncharacterized protein</fullName>
    </submittedName>
</protein>
<dbReference type="AlphaFoldDB" id="W4IXW8"/>
<organism evidence="1 2">
    <name type="scientific">Plasmodium falciparum (isolate Palo Alto / Uganda)</name>
    <dbReference type="NCBI Taxonomy" id="57270"/>
    <lineage>
        <taxon>Eukaryota</taxon>
        <taxon>Sar</taxon>
        <taxon>Alveolata</taxon>
        <taxon>Apicomplexa</taxon>
        <taxon>Aconoidasida</taxon>
        <taxon>Haemosporida</taxon>
        <taxon>Plasmodiidae</taxon>
        <taxon>Plasmodium</taxon>
        <taxon>Plasmodium (Laverania)</taxon>
    </lineage>
</organism>
<sequence>MWFYKTLKCKKFISNDNICFSLIPILPFFDFNVKIILYLQQQNCILCLLRKFKFYIKFLLSHKL</sequence>
<evidence type="ECO:0000313" key="1">
    <source>
        <dbReference type="EMBL" id="ETW54873.1"/>
    </source>
</evidence>
<dbReference type="EMBL" id="KI927383">
    <property type="protein sequence ID" value="ETW54873.1"/>
    <property type="molecule type" value="Genomic_DNA"/>
</dbReference>